<dbReference type="Pfam" id="PF12705">
    <property type="entry name" value="PDDEXK_1"/>
    <property type="match status" value="1"/>
</dbReference>
<dbReference type="KEGG" id="tpi:TREPR_1818"/>
<keyword evidence="6" id="KW-0269">Exonuclease</keyword>
<evidence type="ECO:0000256" key="8">
    <source>
        <dbReference type="ARBA" id="ARBA00023125"/>
    </source>
</evidence>
<dbReference type="EMBL" id="CP001843">
    <property type="protein sequence ID" value="AEF83964.1"/>
    <property type="molecule type" value="Genomic_DNA"/>
</dbReference>
<evidence type="ECO:0000256" key="1">
    <source>
        <dbReference type="ARBA" id="ARBA00022722"/>
    </source>
</evidence>
<evidence type="ECO:0000256" key="11">
    <source>
        <dbReference type="ARBA" id="ARBA00034617"/>
    </source>
</evidence>
<dbReference type="GO" id="GO:0005829">
    <property type="term" value="C:cytosol"/>
    <property type="evidence" value="ECO:0007669"/>
    <property type="project" value="TreeGrafter"/>
</dbReference>
<dbReference type="HOGENOM" id="CLU_001114_1_2_12"/>
<dbReference type="PANTHER" id="PTHR11070:SF67">
    <property type="entry name" value="DNA 3'-5' HELICASE"/>
    <property type="match status" value="1"/>
</dbReference>
<feature type="domain" description="UvrD-like helicase ATP-binding" evidence="15">
    <location>
        <begin position="1"/>
        <end position="405"/>
    </location>
</feature>
<reference evidence="17 18" key="2">
    <citation type="journal article" date="2011" name="ISME J.">
        <title>RNA-seq reveals cooperative metabolic interactions between two termite-gut spirochete species in co-culture.</title>
        <authorList>
            <person name="Rosenthal A.Z."/>
            <person name="Matson E.G."/>
            <person name="Eldar A."/>
            <person name="Leadbetter J.R."/>
        </authorList>
    </citation>
    <scope>NUCLEOTIDE SEQUENCE [LARGE SCALE GENOMIC DNA]</scope>
    <source>
        <strain evidence="18">ATCC BAA-887 / DSM 12427 / ZAS-2</strain>
    </source>
</reference>
<dbReference type="GO" id="GO:0003677">
    <property type="term" value="F:DNA binding"/>
    <property type="evidence" value="ECO:0007669"/>
    <property type="project" value="UniProtKB-KW"/>
</dbReference>
<dbReference type="Pfam" id="PF13361">
    <property type="entry name" value="UvrD_C"/>
    <property type="match status" value="2"/>
</dbReference>
<feature type="domain" description="UvrD-like helicase C-terminal" evidence="16">
    <location>
        <begin position="406"/>
        <end position="674"/>
    </location>
</feature>
<dbReference type="eggNOG" id="COG1074">
    <property type="taxonomic scope" value="Bacteria"/>
</dbReference>
<keyword evidence="5 14" id="KW-0347">Helicase</keyword>
<evidence type="ECO:0000256" key="12">
    <source>
        <dbReference type="ARBA" id="ARBA00034808"/>
    </source>
</evidence>
<dbReference type="OrthoDB" id="9810135at2"/>
<dbReference type="PROSITE" id="PS51198">
    <property type="entry name" value="UVRD_HELICASE_ATP_BIND"/>
    <property type="match status" value="1"/>
</dbReference>
<comment type="catalytic activity">
    <reaction evidence="13">
        <text>ATP + H2O = ADP + phosphate + H(+)</text>
        <dbReference type="Rhea" id="RHEA:13065"/>
        <dbReference type="ChEBI" id="CHEBI:15377"/>
        <dbReference type="ChEBI" id="CHEBI:15378"/>
        <dbReference type="ChEBI" id="CHEBI:30616"/>
        <dbReference type="ChEBI" id="CHEBI:43474"/>
        <dbReference type="ChEBI" id="CHEBI:456216"/>
        <dbReference type="EC" id="5.6.2.4"/>
    </reaction>
</comment>
<dbReference type="AlphaFoldDB" id="F5YLX7"/>
<keyword evidence="8" id="KW-0238">DNA-binding</keyword>
<reference evidence="18" key="1">
    <citation type="submission" date="2009-12" db="EMBL/GenBank/DDBJ databases">
        <title>Complete sequence of Treponema primitia strain ZAS-2.</title>
        <authorList>
            <person name="Tetu S.G."/>
            <person name="Matson E."/>
            <person name="Ren Q."/>
            <person name="Seshadri R."/>
            <person name="Elbourne L."/>
            <person name="Hassan K.A."/>
            <person name="Durkin A."/>
            <person name="Radune D."/>
            <person name="Mohamoud Y."/>
            <person name="Shay R."/>
            <person name="Jin S."/>
            <person name="Zhang X."/>
            <person name="Lucey K."/>
            <person name="Ballor N.R."/>
            <person name="Ottesen E."/>
            <person name="Rosenthal R."/>
            <person name="Allen A."/>
            <person name="Leadbetter J.R."/>
            <person name="Paulsen I.T."/>
        </authorList>
    </citation>
    <scope>NUCLEOTIDE SEQUENCE [LARGE SCALE GENOMIC DNA]</scope>
    <source>
        <strain evidence="18">ATCC BAA-887 / DSM 12427 / ZAS-2</strain>
    </source>
</reference>
<keyword evidence="1" id="KW-0540">Nuclease</keyword>
<dbReference type="InterPro" id="IPR038726">
    <property type="entry name" value="PDDEXK_AddAB-type"/>
</dbReference>
<evidence type="ECO:0000259" key="16">
    <source>
        <dbReference type="PROSITE" id="PS51217"/>
    </source>
</evidence>
<dbReference type="InterPro" id="IPR011604">
    <property type="entry name" value="PDDEXK-like_dom_sf"/>
</dbReference>
<keyword evidence="10" id="KW-0413">Isomerase</keyword>
<evidence type="ECO:0000256" key="3">
    <source>
        <dbReference type="ARBA" id="ARBA00022763"/>
    </source>
</evidence>
<dbReference type="InterPro" id="IPR014017">
    <property type="entry name" value="DNA_helicase_UvrD-like_C"/>
</dbReference>
<name>F5YLX7_TREPZ</name>
<proteinExistence type="predicted"/>
<comment type="catalytic activity">
    <reaction evidence="11">
        <text>Couples ATP hydrolysis with the unwinding of duplex DNA by translocating in the 3'-5' direction.</text>
        <dbReference type="EC" id="5.6.2.4"/>
    </reaction>
</comment>
<gene>
    <name evidence="17" type="ordered locus">TREPR_1818</name>
</gene>
<dbReference type="Proteomes" id="UP000009223">
    <property type="component" value="Chromosome"/>
</dbReference>
<dbReference type="Pfam" id="PF00580">
    <property type="entry name" value="UvrD-helicase"/>
    <property type="match status" value="1"/>
</dbReference>
<dbReference type="Gene3D" id="3.90.320.10">
    <property type="match status" value="1"/>
</dbReference>
<dbReference type="InterPro" id="IPR011335">
    <property type="entry name" value="Restrct_endonuc-II-like"/>
</dbReference>
<dbReference type="PANTHER" id="PTHR11070">
    <property type="entry name" value="UVRD / RECB / PCRA DNA HELICASE FAMILY MEMBER"/>
    <property type="match status" value="1"/>
</dbReference>
<dbReference type="EC" id="5.6.2.4" evidence="12"/>
<accession>F5YLX7</accession>
<dbReference type="Gene3D" id="3.40.50.300">
    <property type="entry name" value="P-loop containing nucleotide triphosphate hydrolases"/>
    <property type="match status" value="4"/>
</dbReference>
<keyword evidence="18" id="KW-1185">Reference proteome</keyword>
<evidence type="ECO:0000313" key="18">
    <source>
        <dbReference type="Proteomes" id="UP000009223"/>
    </source>
</evidence>
<keyword evidence="9" id="KW-0234">DNA repair</keyword>
<dbReference type="InterPro" id="IPR000212">
    <property type="entry name" value="DNA_helicase_UvrD/REP"/>
</dbReference>
<evidence type="ECO:0000259" key="15">
    <source>
        <dbReference type="PROSITE" id="PS51198"/>
    </source>
</evidence>
<dbReference type="GO" id="GO:0043138">
    <property type="term" value="F:3'-5' DNA helicase activity"/>
    <property type="evidence" value="ECO:0007669"/>
    <property type="project" value="UniProtKB-EC"/>
</dbReference>
<feature type="binding site" evidence="14">
    <location>
        <begin position="9"/>
        <end position="16"/>
    </location>
    <ligand>
        <name>ATP</name>
        <dbReference type="ChEBI" id="CHEBI:30616"/>
    </ligand>
</feature>
<evidence type="ECO:0000256" key="7">
    <source>
        <dbReference type="ARBA" id="ARBA00022840"/>
    </source>
</evidence>
<dbReference type="SUPFAM" id="SSF52980">
    <property type="entry name" value="Restriction endonuclease-like"/>
    <property type="match status" value="1"/>
</dbReference>
<keyword evidence="2 14" id="KW-0547">Nucleotide-binding</keyword>
<evidence type="ECO:0000256" key="10">
    <source>
        <dbReference type="ARBA" id="ARBA00023235"/>
    </source>
</evidence>
<evidence type="ECO:0000256" key="14">
    <source>
        <dbReference type="PROSITE-ProRule" id="PRU00560"/>
    </source>
</evidence>
<dbReference type="GO" id="GO:0005524">
    <property type="term" value="F:ATP binding"/>
    <property type="evidence" value="ECO:0007669"/>
    <property type="project" value="UniProtKB-UniRule"/>
</dbReference>
<dbReference type="PROSITE" id="PS51217">
    <property type="entry name" value="UVRD_HELICASE_CTER"/>
    <property type="match status" value="1"/>
</dbReference>
<evidence type="ECO:0000256" key="6">
    <source>
        <dbReference type="ARBA" id="ARBA00022839"/>
    </source>
</evidence>
<evidence type="ECO:0000313" key="17">
    <source>
        <dbReference type="EMBL" id="AEF83964.1"/>
    </source>
</evidence>
<dbReference type="InterPro" id="IPR027417">
    <property type="entry name" value="P-loop_NTPase"/>
</dbReference>
<dbReference type="STRING" id="545694.TREPR_1818"/>
<evidence type="ECO:0000256" key="2">
    <source>
        <dbReference type="ARBA" id="ARBA00022741"/>
    </source>
</evidence>
<dbReference type="InterPro" id="IPR014016">
    <property type="entry name" value="UvrD-like_ATP-bd"/>
</dbReference>
<dbReference type="RefSeq" id="WP_015708318.1">
    <property type="nucleotide sequence ID" value="NC_015578.1"/>
</dbReference>
<keyword evidence="7 14" id="KW-0067">ATP-binding</keyword>
<dbReference type="SUPFAM" id="SSF52540">
    <property type="entry name" value="P-loop containing nucleoside triphosphate hydrolases"/>
    <property type="match status" value="1"/>
</dbReference>
<evidence type="ECO:0000256" key="4">
    <source>
        <dbReference type="ARBA" id="ARBA00022801"/>
    </source>
</evidence>
<evidence type="ECO:0000256" key="5">
    <source>
        <dbReference type="ARBA" id="ARBA00022806"/>
    </source>
</evidence>
<dbReference type="GO" id="GO:0000725">
    <property type="term" value="P:recombinational repair"/>
    <property type="evidence" value="ECO:0007669"/>
    <property type="project" value="TreeGrafter"/>
</dbReference>
<sequence length="1052" mass="116992">MSTINIINASAGSGKTYWLTKLAGENVVNGISANRLFATTFTKKAAAELVERLRQRLLSDGKEEEVNLLSDGFVGTVNSVCARLLTEYAIDAGLSPALDVIPEEDTGKIFNMAVEEAIAEQADKLEPVARRLSRYGAYRQGDWRNDVKDIAKMARDNRLDSGAIEQSAKKSWESFSTLLPNTIQCDTAALVQAIQSAIDALSKLAKLSKGSQVALEALEEIKKTASDPERLPWSTWAKLAKLSTPKDGKDAVAEVQGLAGEWLKNRRFHEDVKTMIDGAFYCAALAVEHFQTYKKQHGLMDFTDQESGVLDLFEGTESQFFQDSLKNRLSLLLVDEFQDTSPIQLAIFLELNQLCGSSFWVGDPKQSIYGFRGSDPVLMNVAADHFSKIADPRLNKPLSDSWRSQKLLVDFSNAVFKNVFHEMPENKVTLNIPSQREKDAKGGNIEAWLLDAQNKSDTAIRLAIAIQTLLGDTGAKPGDIAVLCRKNDDCDDLANALESIGLRASTARGSLVKTPACRLVLAALRYLADKKDTLAMIEVINFLGNHGEYKDWLAKLVNDRDAYLDELKSNPVFQNLDARRDELRRLTPLEALEYAIDASGVLEAAASWPNTPLALANLDKLRLSCVKYLDLCRARHDSGSLSGYLSYLTENDIKESEGSDDQAIQVLTYHKAKGLEWKVVILFNLDDGLKGSAFNLSAKTEGAFDPQNPLNNRILHFWPDPLPGNQTSDELESLLLDCPEQQEAIDREIKERQRLLYVGFTRARDSLILAVHRKTTNAGAKLMTAWLDELTDADHEPLITLPVSATGKHLLNIGGTQIPITIKEYTEKTQALQLTRPELSKRRPLVPADLPLYPPARYSPSALEWEAEALSKITVSERYSLGNRIAVKGTPDYNLFGTAVHNFLAVEQGKRNAAEWENTAHRLLERYGILSVIHPADMVEIHKRVTQFITNTYPGAKIRREWPISLRERDNRLMQGFIDMLLELDNGFVILDHKTFPGANAEEKAREYAPQLAAYRRAVEAAAMETGTGKKVLAALIHMPVIGKIYEVENTR</sequence>
<evidence type="ECO:0000256" key="9">
    <source>
        <dbReference type="ARBA" id="ARBA00023204"/>
    </source>
</evidence>
<dbReference type="GO" id="GO:0004527">
    <property type="term" value="F:exonuclease activity"/>
    <property type="evidence" value="ECO:0007669"/>
    <property type="project" value="UniProtKB-KW"/>
</dbReference>
<keyword evidence="3" id="KW-0227">DNA damage</keyword>
<evidence type="ECO:0000256" key="13">
    <source>
        <dbReference type="ARBA" id="ARBA00048988"/>
    </source>
</evidence>
<organism evidence="17 18">
    <name type="scientific">Treponema primitia (strain ATCC BAA-887 / DSM 12427 / ZAS-2)</name>
    <dbReference type="NCBI Taxonomy" id="545694"/>
    <lineage>
        <taxon>Bacteria</taxon>
        <taxon>Pseudomonadati</taxon>
        <taxon>Spirochaetota</taxon>
        <taxon>Spirochaetia</taxon>
        <taxon>Spirochaetales</taxon>
        <taxon>Treponemataceae</taxon>
        <taxon>Treponema</taxon>
    </lineage>
</organism>
<keyword evidence="4 14" id="KW-0378">Hydrolase</keyword>
<protein>
    <recommendedName>
        <fullName evidence="12">DNA 3'-5' helicase</fullName>
        <ecNumber evidence="12">5.6.2.4</ecNumber>
    </recommendedName>
</protein>